<evidence type="ECO:0000313" key="2">
    <source>
        <dbReference type="Proteomes" id="UP001621418"/>
    </source>
</evidence>
<dbReference type="Proteomes" id="UP001621418">
    <property type="component" value="Chromosome"/>
</dbReference>
<accession>A0ABZ1NBM6</accession>
<proteinExistence type="predicted"/>
<sequence>MNITPATICDVRDCTNPATHLTESEWQKRTYTYTYCPTHYRAFLTTERSLAALDC</sequence>
<keyword evidence="2" id="KW-1185">Reference proteome</keyword>
<dbReference type="EMBL" id="CP109527">
    <property type="protein sequence ID" value="WTY37358.1"/>
    <property type="molecule type" value="Genomic_DNA"/>
</dbReference>
<dbReference type="RefSeq" id="WP_405149389.1">
    <property type="nucleotide sequence ID" value="NZ_CP109527.1"/>
</dbReference>
<reference evidence="1 2" key="1">
    <citation type="submission" date="2022-10" db="EMBL/GenBank/DDBJ databases">
        <title>The complete genomes of actinobacterial strains from the NBC collection.</title>
        <authorList>
            <person name="Joergensen T.S."/>
            <person name="Alvarez Arevalo M."/>
            <person name="Sterndorff E.B."/>
            <person name="Faurdal D."/>
            <person name="Vuksanovic O."/>
            <person name="Mourched A.-S."/>
            <person name="Charusanti P."/>
            <person name="Shaw S."/>
            <person name="Blin K."/>
            <person name="Weber T."/>
        </authorList>
    </citation>
    <scope>NUCLEOTIDE SEQUENCE [LARGE SCALE GENOMIC DNA]</scope>
    <source>
        <strain evidence="1 2">NBC_01413</strain>
    </source>
</reference>
<gene>
    <name evidence="1" type="ORF">OG308_05705</name>
</gene>
<organism evidence="1 2">
    <name type="scientific">Nocardia salmonicida</name>
    <dbReference type="NCBI Taxonomy" id="53431"/>
    <lineage>
        <taxon>Bacteria</taxon>
        <taxon>Bacillati</taxon>
        <taxon>Actinomycetota</taxon>
        <taxon>Actinomycetes</taxon>
        <taxon>Mycobacteriales</taxon>
        <taxon>Nocardiaceae</taxon>
        <taxon>Nocardia</taxon>
    </lineage>
</organism>
<name>A0ABZ1NBM6_9NOCA</name>
<protein>
    <submittedName>
        <fullName evidence="1">Uncharacterized protein</fullName>
    </submittedName>
</protein>
<evidence type="ECO:0000313" key="1">
    <source>
        <dbReference type="EMBL" id="WTY37358.1"/>
    </source>
</evidence>